<proteinExistence type="predicted"/>
<keyword evidence="4" id="KW-1185">Reference proteome</keyword>
<dbReference type="SUPFAM" id="SSF52499">
    <property type="entry name" value="Isochorismatase-like hydrolases"/>
    <property type="match status" value="1"/>
</dbReference>
<protein>
    <submittedName>
        <fullName evidence="3">Nicotinamidase-related amidase</fullName>
    </submittedName>
</protein>
<gene>
    <name evidence="3" type="ORF">FHR98_001982</name>
</gene>
<dbReference type="PANTHER" id="PTHR43540:SF6">
    <property type="entry name" value="ISOCHORISMATASE-LIKE DOMAIN-CONTAINING PROTEIN"/>
    <property type="match status" value="1"/>
</dbReference>
<dbReference type="EMBL" id="JACHXA010000005">
    <property type="protein sequence ID" value="MBB3065686.1"/>
    <property type="molecule type" value="Genomic_DNA"/>
</dbReference>
<keyword evidence="1" id="KW-0378">Hydrolase</keyword>
<evidence type="ECO:0000259" key="2">
    <source>
        <dbReference type="Pfam" id="PF00857"/>
    </source>
</evidence>
<organism evidence="3 4">
    <name type="scientific">Limibacillus halophilus</name>
    <dbReference type="NCBI Taxonomy" id="1579333"/>
    <lineage>
        <taxon>Bacteria</taxon>
        <taxon>Pseudomonadati</taxon>
        <taxon>Pseudomonadota</taxon>
        <taxon>Alphaproteobacteria</taxon>
        <taxon>Rhodospirillales</taxon>
        <taxon>Rhodovibrionaceae</taxon>
        <taxon>Limibacillus</taxon>
    </lineage>
</organism>
<dbReference type="PANTHER" id="PTHR43540">
    <property type="entry name" value="PEROXYUREIDOACRYLATE/UREIDOACRYLATE AMIDOHYDROLASE-RELATED"/>
    <property type="match status" value="1"/>
</dbReference>
<accession>A0A839SW12</accession>
<name>A0A839SW12_9PROT</name>
<dbReference type="Proteomes" id="UP000581135">
    <property type="component" value="Unassembled WGS sequence"/>
</dbReference>
<dbReference type="Gene3D" id="3.40.50.850">
    <property type="entry name" value="Isochorismatase-like"/>
    <property type="match status" value="1"/>
</dbReference>
<comment type="caution">
    <text evidence="3">The sequence shown here is derived from an EMBL/GenBank/DDBJ whole genome shotgun (WGS) entry which is preliminary data.</text>
</comment>
<dbReference type="GO" id="GO:0016787">
    <property type="term" value="F:hydrolase activity"/>
    <property type="evidence" value="ECO:0007669"/>
    <property type="project" value="UniProtKB-KW"/>
</dbReference>
<reference evidence="3 4" key="1">
    <citation type="submission" date="2020-08" db="EMBL/GenBank/DDBJ databases">
        <title>Genomic Encyclopedia of Type Strains, Phase III (KMG-III): the genomes of soil and plant-associated and newly described type strains.</title>
        <authorList>
            <person name="Whitman W."/>
        </authorList>
    </citation>
    <scope>NUCLEOTIDE SEQUENCE [LARGE SCALE GENOMIC DNA]</scope>
    <source>
        <strain evidence="3 4">CECT 8803</strain>
    </source>
</reference>
<dbReference type="RefSeq" id="WP_183416519.1">
    <property type="nucleotide sequence ID" value="NZ_JACHXA010000005.1"/>
</dbReference>
<dbReference type="InterPro" id="IPR050272">
    <property type="entry name" value="Isochorismatase-like_hydrls"/>
</dbReference>
<feature type="domain" description="Isochorismatase-like" evidence="2">
    <location>
        <begin position="118"/>
        <end position="184"/>
    </location>
</feature>
<dbReference type="InterPro" id="IPR000868">
    <property type="entry name" value="Isochorismatase-like_dom"/>
</dbReference>
<dbReference type="InterPro" id="IPR036380">
    <property type="entry name" value="Isochorismatase-like_sf"/>
</dbReference>
<evidence type="ECO:0000313" key="4">
    <source>
        <dbReference type="Proteomes" id="UP000581135"/>
    </source>
</evidence>
<sequence length="222" mass="24273">MADYTVPERQHVVLVTSDLQRDFLEPNSPLTRCSAGRCIGQCATVVSAFRRAGLPIYHSVRFFLPDGSNVERSRRQAVEEGMRVLMPGTSGAELVDGIAPDGHKRLNALKLLEGDAQELGPNEWAFCKPRWGAFYSTRLDEYVRKGSATTVVVIGSDFECGVRPTVYEACARDYRVIVVPDAAGCQVDDIALNQLGRLGVYLIGADALSLWLANPRSEQGVA</sequence>
<evidence type="ECO:0000256" key="1">
    <source>
        <dbReference type="ARBA" id="ARBA00022801"/>
    </source>
</evidence>
<evidence type="ECO:0000313" key="3">
    <source>
        <dbReference type="EMBL" id="MBB3065686.1"/>
    </source>
</evidence>
<dbReference type="Pfam" id="PF00857">
    <property type="entry name" value="Isochorismatase"/>
    <property type="match status" value="1"/>
</dbReference>
<dbReference type="AlphaFoldDB" id="A0A839SW12"/>